<dbReference type="InterPro" id="IPR028098">
    <property type="entry name" value="Glyco_trans_4-like_N"/>
</dbReference>
<dbReference type="Pfam" id="PF13579">
    <property type="entry name" value="Glyco_trans_4_4"/>
    <property type="match status" value="1"/>
</dbReference>
<sequence>MNILYINHYAGSPEYGMEFRPYYMAKEWKSMGHKVTILSASFSHLRKKQPKLQNGKKTIEHLDGIEYVWYPTPSYSKNGISRVINITYFLQALWRDTKFLVDNYKPDVVIASSTYPMDIWVAKHIAKKAGAKLVYEVHDLWPLSPIELGGMSPNHPFIWVCQWAENYAYKYSDVVVSMLPKVHEHMRQHGLELNKLVIIPNGIVEEDWQEESIKELLDGELKDFLINAKSQGKKIVGYAGSHGEPNALNYLLDAANILNMDDDIVFVLVGNGLEKNNLLDIKKKRNLKNVYFFEPVSKYEIPSLLKYFDIAYIGLKYEPLFRFGVSPNKLMDYMMSSTPILYSINAGNDLVAEAKCGLSVEAENPEAISNGIRKLLELSDEERRILGENGKKYILQHQTYKKLASEFIKAIEK</sequence>
<dbReference type="SUPFAM" id="SSF53756">
    <property type="entry name" value="UDP-Glycosyltransferase/glycogen phosphorylase"/>
    <property type="match status" value="1"/>
</dbReference>
<evidence type="ECO:0000259" key="1">
    <source>
        <dbReference type="Pfam" id="PF00534"/>
    </source>
</evidence>
<feature type="domain" description="Glycosyl transferase family 1" evidence="1">
    <location>
        <begin position="227"/>
        <end position="392"/>
    </location>
</feature>
<dbReference type="GO" id="GO:0016757">
    <property type="term" value="F:glycosyltransferase activity"/>
    <property type="evidence" value="ECO:0007669"/>
    <property type="project" value="InterPro"/>
</dbReference>
<evidence type="ECO:0000313" key="4">
    <source>
        <dbReference type="Proteomes" id="UP000268198"/>
    </source>
</evidence>
<accession>A0A3S4L0F3</accession>
<dbReference type="AlphaFoldDB" id="A0A3S4L0F3"/>
<dbReference type="EMBL" id="LR134167">
    <property type="protein sequence ID" value="VEB24918.1"/>
    <property type="molecule type" value="Genomic_DNA"/>
</dbReference>
<dbReference type="Pfam" id="PF00534">
    <property type="entry name" value="Glycos_transf_1"/>
    <property type="match status" value="1"/>
</dbReference>
<dbReference type="KEGG" id="avt:NCTC3438_01781"/>
<dbReference type="RefSeq" id="WP_126372979.1">
    <property type="nucleotide sequence ID" value="NZ_LR134167.1"/>
</dbReference>
<protein>
    <submittedName>
        <fullName evidence="3">Putative glycosyl transferase</fullName>
    </submittedName>
</protein>
<gene>
    <name evidence="3" type="ORF">NCTC3438_01781</name>
</gene>
<dbReference type="Proteomes" id="UP000268198">
    <property type="component" value="Chromosome"/>
</dbReference>
<keyword evidence="4" id="KW-1185">Reference proteome</keyword>
<dbReference type="InterPro" id="IPR001296">
    <property type="entry name" value="Glyco_trans_1"/>
</dbReference>
<dbReference type="GO" id="GO:1901135">
    <property type="term" value="P:carbohydrate derivative metabolic process"/>
    <property type="evidence" value="ECO:0007669"/>
    <property type="project" value="UniProtKB-ARBA"/>
</dbReference>
<proteinExistence type="predicted"/>
<feature type="domain" description="Glycosyltransferase subfamily 4-like N-terminal" evidence="2">
    <location>
        <begin position="16"/>
        <end position="202"/>
    </location>
</feature>
<dbReference type="PANTHER" id="PTHR12526">
    <property type="entry name" value="GLYCOSYLTRANSFERASE"/>
    <property type="match status" value="1"/>
</dbReference>
<name>A0A3S4L0F3_AVIVO</name>
<reference evidence="3 4" key="1">
    <citation type="submission" date="2018-12" db="EMBL/GenBank/DDBJ databases">
        <authorList>
            <consortium name="Pathogen Informatics"/>
        </authorList>
    </citation>
    <scope>NUCLEOTIDE SEQUENCE [LARGE SCALE GENOMIC DNA]</scope>
    <source>
        <strain evidence="3 4">NCTC3438</strain>
    </source>
</reference>
<organism evidence="3 4">
    <name type="scientific">Avibacterium volantium</name>
    <name type="common">Pasteurella volantium</name>
    <dbReference type="NCBI Taxonomy" id="762"/>
    <lineage>
        <taxon>Bacteria</taxon>
        <taxon>Pseudomonadati</taxon>
        <taxon>Pseudomonadota</taxon>
        <taxon>Gammaproteobacteria</taxon>
        <taxon>Pasteurellales</taxon>
        <taxon>Pasteurellaceae</taxon>
        <taxon>Avibacterium</taxon>
    </lineage>
</organism>
<dbReference type="PANTHER" id="PTHR12526:SF622">
    <property type="entry name" value="GLYCOSYLTRANSFERASE (GROUP I)"/>
    <property type="match status" value="1"/>
</dbReference>
<evidence type="ECO:0000259" key="2">
    <source>
        <dbReference type="Pfam" id="PF13579"/>
    </source>
</evidence>
<dbReference type="Gene3D" id="3.40.50.2000">
    <property type="entry name" value="Glycogen Phosphorylase B"/>
    <property type="match status" value="2"/>
</dbReference>
<dbReference type="OrthoDB" id="9787293at2"/>
<keyword evidence="3" id="KW-0808">Transferase</keyword>
<dbReference type="CDD" id="cd03794">
    <property type="entry name" value="GT4_WbuB-like"/>
    <property type="match status" value="1"/>
</dbReference>
<evidence type="ECO:0000313" key="3">
    <source>
        <dbReference type="EMBL" id="VEB24918.1"/>
    </source>
</evidence>